<protein>
    <submittedName>
        <fullName evidence="1">Uncharacterized protein</fullName>
    </submittedName>
</protein>
<gene>
    <name evidence="1" type="ORF">PDE_08343</name>
</gene>
<proteinExistence type="predicted"/>
<name>S7ZXA6_PENO1</name>
<dbReference type="AlphaFoldDB" id="S7ZXA6"/>
<dbReference type="HOGENOM" id="CLU_2109862_0_0_1"/>
<dbReference type="EMBL" id="KB644415">
    <property type="protein sequence ID" value="EPS33381.1"/>
    <property type="molecule type" value="Genomic_DNA"/>
</dbReference>
<reference evidence="1 2" key="1">
    <citation type="journal article" date="2013" name="PLoS ONE">
        <title>Genomic and secretomic analyses reveal unique features of the lignocellulolytic enzyme system of Penicillium decumbens.</title>
        <authorList>
            <person name="Liu G."/>
            <person name="Zhang L."/>
            <person name="Wei X."/>
            <person name="Zou G."/>
            <person name="Qin Y."/>
            <person name="Ma L."/>
            <person name="Li J."/>
            <person name="Zheng H."/>
            <person name="Wang S."/>
            <person name="Wang C."/>
            <person name="Xun L."/>
            <person name="Zhao G.-P."/>
            <person name="Zhou Z."/>
            <person name="Qu Y."/>
        </authorList>
    </citation>
    <scope>NUCLEOTIDE SEQUENCE [LARGE SCALE GENOMIC DNA]</scope>
    <source>
        <strain evidence="2">114-2 / CGMCC 5302</strain>
    </source>
</reference>
<accession>S7ZXA6</accession>
<organism evidence="1 2">
    <name type="scientific">Penicillium oxalicum (strain 114-2 / CGMCC 5302)</name>
    <name type="common">Penicillium decumbens</name>
    <dbReference type="NCBI Taxonomy" id="933388"/>
    <lineage>
        <taxon>Eukaryota</taxon>
        <taxon>Fungi</taxon>
        <taxon>Dikarya</taxon>
        <taxon>Ascomycota</taxon>
        <taxon>Pezizomycotina</taxon>
        <taxon>Eurotiomycetes</taxon>
        <taxon>Eurotiomycetidae</taxon>
        <taxon>Eurotiales</taxon>
        <taxon>Aspergillaceae</taxon>
        <taxon>Penicillium</taxon>
    </lineage>
</organism>
<keyword evidence="2" id="KW-1185">Reference proteome</keyword>
<evidence type="ECO:0000313" key="1">
    <source>
        <dbReference type="EMBL" id="EPS33381.1"/>
    </source>
</evidence>
<sequence>MGYFPLCQEALPAEMPPLGKDALGDSSSLDHMVPVGIHLSYVLYQCPLYPATLRSKWMLDGPTLRLSDNRYSDTSTTTETLMYQDVIQSYLANYVRLYSISYTSTGYSSPNYNRP</sequence>
<evidence type="ECO:0000313" key="2">
    <source>
        <dbReference type="Proteomes" id="UP000019376"/>
    </source>
</evidence>
<dbReference type="Proteomes" id="UP000019376">
    <property type="component" value="Unassembled WGS sequence"/>
</dbReference>